<protein>
    <submittedName>
        <fullName evidence="2">Uncharacterized protein</fullName>
    </submittedName>
</protein>
<evidence type="ECO:0000313" key="3">
    <source>
        <dbReference type="Proteomes" id="UP001642464"/>
    </source>
</evidence>
<evidence type="ECO:0000256" key="1">
    <source>
        <dbReference type="SAM" id="SignalP"/>
    </source>
</evidence>
<dbReference type="EMBL" id="CAXAMM010001281">
    <property type="protein sequence ID" value="CAK8991258.1"/>
    <property type="molecule type" value="Genomic_DNA"/>
</dbReference>
<dbReference type="Proteomes" id="UP001642464">
    <property type="component" value="Unassembled WGS sequence"/>
</dbReference>
<gene>
    <name evidence="2" type="ORF">SCF082_LOCUS2583</name>
</gene>
<keyword evidence="1" id="KW-0732">Signal</keyword>
<sequence length="162" mass="18293">MALLQLVIASVAWSGMLLASCFDDFSFVPMDRHLNRGWRYFRSSLAAQRCFAHEFSSHCIAQLVFADALRRAQTSPSWCWSSAIHGAVVIQAFYATLVLVAAILIPPHALPYQLGRVPKVLQYPVNLPPALYGDGASERMDTRRFPWWAQVPQDKEKVEKDD</sequence>
<organism evidence="2 3">
    <name type="scientific">Durusdinium trenchii</name>
    <dbReference type="NCBI Taxonomy" id="1381693"/>
    <lineage>
        <taxon>Eukaryota</taxon>
        <taxon>Sar</taxon>
        <taxon>Alveolata</taxon>
        <taxon>Dinophyceae</taxon>
        <taxon>Suessiales</taxon>
        <taxon>Symbiodiniaceae</taxon>
        <taxon>Durusdinium</taxon>
    </lineage>
</organism>
<accession>A0ABP0HM20</accession>
<feature type="signal peptide" evidence="1">
    <location>
        <begin position="1"/>
        <end position="19"/>
    </location>
</feature>
<reference evidence="2 3" key="1">
    <citation type="submission" date="2024-02" db="EMBL/GenBank/DDBJ databases">
        <authorList>
            <person name="Chen Y."/>
            <person name="Shah S."/>
            <person name="Dougan E. K."/>
            <person name="Thang M."/>
            <person name="Chan C."/>
        </authorList>
    </citation>
    <scope>NUCLEOTIDE SEQUENCE [LARGE SCALE GENOMIC DNA]</scope>
</reference>
<comment type="caution">
    <text evidence="2">The sequence shown here is derived from an EMBL/GenBank/DDBJ whole genome shotgun (WGS) entry which is preliminary data.</text>
</comment>
<keyword evidence="3" id="KW-1185">Reference proteome</keyword>
<proteinExistence type="predicted"/>
<name>A0ABP0HM20_9DINO</name>
<feature type="chain" id="PRO_5046452203" evidence="1">
    <location>
        <begin position="20"/>
        <end position="162"/>
    </location>
</feature>
<evidence type="ECO:0000313" key="2">
    <source>
        <dbReference type="EMBL" id="CAK8991258.1"/>
    </source>
</evidence>